<dbReference type="SUPFAM" id="SSF46689">
    <property type="entry name" value="Homeodomain-like"/>
    <property type="match status" value="1"/>
</dbReference>
<gene>
    <name evidence="7" type="ORF">PM001_LOCUS15565</name>
</gene>
<reference evidence="7" key="1">
    <citation type="submission" date="2024-01" db="EMBL/GenBank/DDBJ databases">
        <authorList>
            <person name="Webb A."/>
        </authorList>
    </citation>
    <scope>NUCLEOTIDE SEQUENCE</scope>
    <source>
        <strain evidence="7">Pm1</strain>
    </source>
</reference>
<evidence type="ECO:0000313" key="8">
    <source>
        <dbReference type="Proteomes" id="UP001162060"/>
    </source>
</evidence>
<dbReference type="CDD" id="cd00167">
    <property type="entry name" value="SANT"/>
    <property type="match status" value="1"/>
</dbReference>
<name>A0AAV1U6Z5_9STRA</name>
<evidence type="ECO:0000313" key="7">
    <source>
        <dbReference type="EMBL" id="CAK7930415.1"/>
    </source>
</evidence>
<organism evidence="7 8">
    <name type="scientific">Peronospora matthiolae</name>
    <dbReference type="NCBI Taxonomy" id="2874970"/>
    <lineage>
        <taxon>Eukaryota</taxon>
        <taxon>Sar</taxon>
        <taxon>Stramenopiles</taxon>
        <taxon>Oomycota</taxon>
        <taxon>Peronosporomycetes</taxon>
        <taxon>Peronosporales</taxon>
        <taxon>Peronosporaceae</taxon>
        <taxon>Peronospora</taxon>
    </lineage>
</organism>
<dbReference type="PANTHER" id="PTHR12802:SF155">
    <property type="entry name" value="DEUBIQUITINASE MYSM1"/>
    <property type="match status" value="1"/>
</dbReference>
<dbReference type="Pfam" id="PF00249">
    <property type="entry name" value="Myb_DNA-binding"/>
    <property type="match status" value="1"/>
</dbReference>
<dbReference type="InterPro" id="IPR009057">
    <property type="entry name" value="Homeodomain-like_sf"/>
</dbReference>
<feature type="region of interest" description="Disordered" evidence="4">
    <location>
        <begin position="27"/>
        <end position="51"/>
    </location>
</feature>
<dbReference type="InterPro" id="IPR017930">
    <property type="entry name" value="Myb_dom"/>
</dbReference>
<feature type="domain" description="HTH myb-type" evidence="6">
    <location>
        <begin position="46"/>
        <end position="99"/>
    </location>
</feature>
<dbReference type="PROSITE" id="PS51294">
    <property type="entry name" value="HTH_MYB"/>
    <property type="match status" value="1"/>
</dbReference>
<evidence type="ECO:0000256" key="4">
    <source>
        <dbReference type="SAM" id="MobiDB-lite"/>
    </source>
</evidence>
<keyword evidence="3" id="KW-0539">Nucleus</keyword>
<dbReference type="EMBL" id="CAKLBY020000167">
    <property type="protein sequence ID" value="CAK7930415.1"/>
    <property type="molecule type" value="Genomic_DNA"/>
</dbReference>
<sequence length="237" mass="26606">MAITADVKNQLFQTNHVGGGDLIRIPSEAPLSPSTSLNREDLSPVDTNGRAWTPTEHERFLEGLELFPSGPWKEIAAHVGSRTTRQTMTHAQKYREKIARRKRGLRSSIKDTHSLKRRRNYQQLQQLQQYKLQYDRKTGSDSASPCSVAGSSLSTRRGIDPMDFHGCFVPGSEVALSPNYYQIYNSTPVSDVEFLNYAATLSDFECLPMSEEEIDSILEVATQFPDVDTRSQGGYTL</sequence>
<evidence type="ECO:0000256" key="1">
    <source>
        <dbReference type="ARBA" id="ARBA00023015"/>
    </source>
</evidence>
<proteinExistence type="predicted"/>
<dbReference type="InterPro" id="IPR006447">
    <property type="entry name" value="Myb_dom_plants"/>
</dbReference>
<dbReference type="InterPro" id="IPR001005">
    <property type="entry name" value="SANT/Myb"/>
</dbReference>
<evidence type="ECO:0000256" key="3">
    <source>
        <dbReference type="ARBA" id="ARBA00023242"/>
    </source>
</evidence>
<dbReference type="PANTHER" id="PTHR12802">
    <property type="entry name" value="SWI/SNF COMPLEX-RELATED"/>
    <property type="match status" value="1"/>
</dbReference>
<accession>A0AAV1U6Z5</accession>
<evidence type="ECO:0000259" key="6">
    <source>
        <dbReference type="PROSITE" id="PS51294"/>
    </source>
</evidence>
<dbReference type="Gene3D" id="1.10.10.60">
    <property type="entry name" value="Homeodomain-like"/>
    <property type="match status" value="1"/>
</dbReference>
<dbReference type="AlphaFoldDB" id="A0AAV1U6Z5"/>
<dbReference type="SMART" id="SM00717">
    <property type="entry name" value="SANT"/>
    <property type="match status" value="1"/>
</dbReference>
<keyword evidence="2" id="KW-0804">Transcription</keyword>
<protein>
    <submittedName>
        <fullName evidence="7">Uncharacterized protein</fullName>
    </submittedName>
</protein>
<feature type="domain" description="Myb-like" evidence="5">
    <location>
        <begin position="52"/>
        <end position="95"/>
    </location>
</feature>
<dbReference type="PROSITE" id="PS50090">
    <property type="entry name" value="MYB_LIKE"/>
    <property type="match status" value="1"/>
</dbReference>
<dbReference type="GO" id="GO:0003677">
    <property type="term" value="F:DNA binding"/>
    <property type="evidence" value="ECO:0007669"/>
    <property type="project" value="InterPro"/>
</dbReference>
<evidence type="ECO:0000256" key="2">
    <source>
        <dbReference type="ARBA" id="ARBA00023163"/>
    </source>
</evidence>
<evidence type="ECO:0000259" key="5">
    <source>
        <dbReference type="PROSITE" id="PS50090"/>
    </source>
</evidence>
<keyword evidence="1" id="KW-0805">Transcription regulation</keyword>
<dbReference type="Proteomes" id="UP001162060">
    <property type="component" value="Unassembled WGS sequence"/>
</dbReference>
<dbReference type="NCBIfam" id="TIGR01557">
    <property type="entry name" value="myb_SHAQKYF"/>
    <property type="match status" value="1"/>
</dbReference>
<comment type="caution">
    <text evidence="7">The sequence shown here is derived from an EMBL/GenBank/DDBJ whole genome shotgun (WGS) entry which is preliminary data.</text>
</comment>